<organism evidence="1 2">
    <name type="scientific">Datura stramonium</name>
    <name type="common">Jimsonweed</name>
    <name type="synonym">Common thornapple</name>
    <dbReference type="NCBI Taxonomy" id="4076"/>
    <lineage>
        <taxon>Eukaryota</taxon>
        <taxon>Viridiplantae</taxon>
        <taxon>Streptophyta</taxon>
        <taxon>Embryophyta</taxon>
        <taxon>Tracheophyta</taxon>
        <taxon>Spermatophyta</taxon>
        <taxon>Magnoliopsida</taxon>
        <taxon>eudicotyledons</taxon>
        <taxon>Gunneridae</taxon>
        <taxon>Pentapetalae</taxon>
        <taxon>asterids</taxon>
        <taxon>lamiids</taxon>
        <taxon>Solanales</taxon>
        <taxon>Solanaceae</taxon>
        <taxon>Solanoideae</taxon>
        <taxon>Datureae</taxon>
        <taxon>Datura</taxon>
    </lineage>
</organism>
<keyword evidence="2" id="KW-1185">Reference proteome</keyword>
<dbReference type="Proteomes" id="UP000823775">
    <property type="component" value="Unassembled WGS sequence"/>
</dbReference>
<reference evidence="1 2" key="1">
    <citation type="journal article" date="2021" name="BMC Genomics">
        <title>Datura genome reveals duplications of psychoactive alkaloid biosynthetic genes and high mutation rate following tissue culture.</title>
        <authorList>
            <person name="Rajewski A."/>
            <person name="Carter-House D."/>
            <person name="Stajich J."/>
            <person name="Litt A."/>
        </authorList>
    </citation>
    <scope>NUCLEOTIDE SEQUENCE [LARGE SCALE GENOMIC DNA]</scope>
    <source>
        <strain evidence="1">AR-01</strain>
    </source>
</reference>
<gene>
    <name evidence="1" type="ORF">HAX54_039133</name>
</gene>
<sequence length="252" mass="29376">MFTSRLNSKGKAPMTNIVIQDIPFDEAQRIAQLCFGLARKGDYYVSVKEKRSIYAETQFEVESFKDDFPDIYYQIGIWDWGPFTIPVGPYFPELVCEFYASYRAKQRILKRKGRVDTMTCLSSMSPLKLQFLSLASWIRHTSMLEKSLWSNSKGRPSSRQRQSRILAFYTDPQPSSNIDLHEPTVVPTQSKWPKIPPDDWWVGFYSSSKIVSYEEIYHSRPPPCRMLTVREVDPSWKQCGVDNTSYHDLRIL</sequence>
<comment type="caution">
    <text evidence="1">The sequence shown here is derived from an EMBL/GenBank/DDBJ whole genome shotgun (WGS) entry which is preliminary data.</text>
</comment>
<evidence type="ECO:0000313" key="2">
    <source>
        <dbReference type="Proteomes" id="UP000823775"/>
    </source>
</evidence>
<evidence type="ECO:0000313" key="1">
    <source>
        <dbReference type="EMBL" id="MCD7448177.1"/>
    </source>
</evidence>
<name>A0ABS8RNI6_DATST</name>
<dbReference type="EMBL" id="JACEIK010000054">
    <property type="protein sequence ID" value="MCD7448177.1"/>
    <property type="molecule type" value="Genomic_DNA"/>
</dbReference>
<protein>
    <submittedName>
        <fullName evidence="1">Uncharacterized protein</fullName>
    </submittedName>
</protein>
<proteinExistence type="predicted"/>
<accession>A0ABS8RNI6</accession>